<feature type="domain" description="EAL" evidence="3">
    <location>
        <begin position="537"/>
        <end position="791"/>
    </location>
</feature>
<organism evidence="5 6">
    <name type="scientific">Tindallia californiensis</name>
    <dbReference type="NCBI Taxonomy" id="159292"/>
    <lineage>
        <taxon>Bacteria</taxon>
        <taxon>Bacillati</taxon>
        <taxon>Bacillota</taxon>
        <taxon>Clostridia</taxon>
        <taxon>Peptostreptococcales</taxon>
        <taxon>Tindalliaceae</taxon>
        <taxon>Tindallia</taxon>
    </lineage>
</organism>
<dbReference type="PROSITE" id="PS50883">
    <property type="entry name" value="EAL"/>
    <property type="match status" value="1"/>
</dbReference>
<dbReference type="InterPro" id="IPR043128">
    <property type="entry name" value="Rev_trsase/Diguanyl_cyclase"/>
</dbReference>
<dbReference type="InterPro" id="IPR000160">
    <property type="entry name" value="GGDEF_dom"/>
</dbReference>
<feature type="transmembrane region" description="Helical" evidence="2">
    <location>
        <begin position="72"/>
        <end position="95"/>
    </location>
</feature>
<name>A0A1H3PVI3_9FIRM</name>
<dbReference type="NCBIfam" id="TIGR00254">
    <property type="entry name" value="GGDEF"/>
    <property type="match status" value="1"/>
</dbReference>
<dbReference type="SMART" id="SM00267">
    <property type="entry name" value="GGDEF"/>
    <property type="match status" value="1"/>
</dbReference>
<dbReference type="InterPro" id="IPR035919">
    <property type="entry name" value="EAL_sf"/>
</dbReference>
<keyword evidence="2" id="KW-1133">Transmembrane helix</keyword>
<dbReference type="SUPFAM" id="SSF141868">
    <property type="entry name" value="EAL domain-like"/>
    <property type="match status" value="1"/>
</dbReference>
<dbReference type="Gene3D" id="3.30.70.270">
    <property type="match status" value="1"/>
</dbReference>
<dbReference type="CDD" id="cd01949">
    <property type="entry name" value="GGDEF"/>
    <property type="match status" value="1"/>
</dbReference>
<dbReference type="RefSeq" id="WP_093314348.1">
    <property type="nucleotide sequence ID" value="NZ_FNPV01000007.1"/>
</dbReference>
<dbReference type="PANTHER" id="PTHR33121">
    <property type="entry name" value="CYCLIC DI-GMP PHOSPHODIESTERASE PDEF"/>
    <property type="match status" value="1"/>
</dbReference>
<evidence type="ECO:0000256" key="1">
    <source>
        <dbReference type="SAM" id="Coils"/>
    </source>
</evidence>
<evidence type="ECO:0000259" key="3">
    <source>
        <dbReference type="PROSITE" id="PS50883"/>
    </source>
</evidence>
<evidence type="ECO:0000259" key="4">
    <source>
        <dbReference type="PROSITE" id="PS50887"/>
    </source>
</evidence>
<feature type="domain" description="GGDEF" evidence="4">
    <location>
        <begin position="394"/>
        <end position="528"/>
    </location>
</feature>
<keyword evidence="6" id="KW-1185">Reference proteome</keyword>
<feature type="transmembrane region" description="Helical" evidence="2">
    <location>
        <begin position="132"/>
        <end position="150"/>
    </location>
</feature>
<keyword evidence="2" id="KW-0472">Membrane</keyword>
<dbReference type="CDD" id="cd01948">
    <property type="entry name" value="EAL"/>
    <property type="match status" value="1"/>
</dbReference>
<protein>
    <submittedName>
        <fullName evidence="5">Diguanylate cyclase (GGDEF) domain-containing protein</fullName>
    </submittedName>
</protein>
<dbReference type="InterPro" id="IPR029787">
    <property type="entry name" value="Nucleotide_cyclase"/>
</dbReference>
<dbReference type="SMART" id="SM00052">
    <property type="entry name" value="EAL"/>
    <property type="match status" value="1"/>
</dbReference>
<feature type="transmembrane region" description="Helical" evidence="2">
    <location>
        <begin position="170"/>
        <end position="192"/>
    </location>
</feature>
<feature type="transmembrane region" description="Helical" evidence="2">
    <location>
        <begin position="21"/>
        <end position="37"/>
    </location>
</feature>
<dbReference type="Pfam" id="PF00990">
    <property type="entry name" value="GGDEF"/>
    <property type="match status" value="1"/>
</dbReference>
<keyword evidence="2" id="KW-0812">Transmembrane</keyword>
<dbReference type="GO" id="GO:0071111">
    <property type="term" value="F:cyclic-guanylate-specific phosphodiesterase activity"/>
    <property type="evidence" value="ECO:0007669"/>
    <property type="project" value="InterPro"/>
</dbReference>
<dbReference type="Gene3D" id="3.20.20.450">
    <property type="entry name" value="EAL domain"/>
    <property type="match status" value="1"/>
</dbReference>
<dbReference type="InterPro" id="IPR050706">
    <property type="entry name" value="Cyclic-di-GMP_PDE-like"/>
</dbReference>
<feature type="transmembrane region" description="Helical" evidence="2">
    <location>
        <begin position="107"/>
        <end position="125"/>
    </location>
</feature>
<proteinExistence type="predicted"/>
<sequence length="797" mass="93166">MIQQAFRKLYFLNRLLIKDPWVVIMLSGFFIYILAVFRHADLLANTTSVLTLFSASYLLYRSVQKTSYPYDKWLFGYVFFWFFADTVWFVLALMPTKDPMLFPYMDLIYTIPPVFLVMMIIHWVATEAKRWNLYQLFLDFAAVLFLLLYLLGQRFYQHFLMERSLGFDDIVMALFTFMGLFILVSSVTLYLSSYRREKSIALCVILIGLMLYGSIEFLYAYLSLLDLYIANSFIDILYLIPPVLFTLSLYHQQNHQPHHHQYPTVTDPPAPHHPLTLPDNYGKRKAPYVFLPLVLILFFFGDIRPGKLLTTLILLFLYYMMSQNIQLSIKNYHLLQEAKEANRNLEEKVQEKTKSLEETNQVLAYYSYLDPLTDLSNRRAFIEYMDALTIRQQSAFHLFYMDLNRFKYINDTHGHDVGDKVLKTIARRLSEDWTKKGRLFRIGGDEFALIVEGFYQRHALSDIAKRIVQVVEMPIAIDPYHFYLGISIGIVSYPKDANTRESLMRYGDMTMYQAKNAFAQSHYYFYDSSIKDLIHEKHVLEMLLKQANANQDFFLVFQPQYEIDGKKLIGFEALLRWNHPDRGFISPAQFIPVAEETGLIIPLGEWVLKEAFRNIREINETYETHYRISINVSPVQLQSQKFMDTLLDRMRAEKISPSWIDLEVTEGAAFRQGHSVEAFFDHLRELGINASLDDFGTGYSSLSYIKRYDIDRLKIARELINGIHEEDSAKEIVRAIILMAKGLHLTIIAEGVEEEAQLSLLQSMGCHEIQGYLWSKPVPRHELEEKVIKPSLVNTRK</sequence>
<evidence type="ECO:0000256" key="2">
    <source>
        <dbReference type="SAM" id="Phobius"/>
    </source>
</evidence>
<dbReference type="OrthoDB" id="9762141at2"/>
<accession>A0A1H3PVI3</accession>
<feature type="transmembrane region" description="Helical" evidence="2">
    <location>
        <begin position="288"/>
        <end position="321"/>
    </location>
</feature>
<feature type="transmembrane region" description="Helical" evidence="2">
    <location>
        <begin position="228"/>
        <end position="250"/>
    </location>
</feature>
<feature type="transmembrane region" description="Helical" evidence="2">
    <location>
        <begin position="199"/>
        <end position="222"/>
    </location>
</feature>
<dbReference type="PANTHER" id="PTHR33121:SF71">
    <property type="entry name" value="OXYGEN SENSOR PROTEIN DOSP"/>
    <property type="match status" value="1"/>
</dbReference>
<dbReference type="EMBL" id="FNPV01000007">
    <property type="protein sequence ID" value="SDZ04973.1"/>
    <property type="molecule type" value="Genomic_DNA"/>
</dbReference>
<reference evidence="5 6" key="1">
    <citation type="submission" date="2016-10" db="EMBL/GenBank/DDBJ databases">
        <authorList>
            <person name="de Groot N.N."/>
        </authorList>
    </citation>
    <scope>NUCLEOTIDE SEQUENCE [LARGE SCALE GENOMIC DNA]</scope>
    <source>
        <strain evidence="5 6">APO</strain>
    </source>
</reference>
<dbReference type="Pfam" id="PF00563">
    <property type="entry name" value="EAL"/>
    <property type="match status" value="1"/>
</dbReference>
<feature type="coiled-coil region" evidence="1">
    <location>
        <begin position="331"/>
        <end position="362"/>
    </location>
</feature>
<gene>
    <name evidence="5" type="ORF">SAMN05192546_107119</name>
</gene>
<dbReference type="SUPFAM" id="SSF55073">
    <property type="entry name" value="Nucleotide cyclase"/>
    <property type="match status" value="1"/>
</dbReference>
<dbReference type="Proteomes" id="UP000199230">
    <property type="component" value="Unassembled WGS sequence"/>
</dbReference>
<dbReference type="STRING" id="159292.SAMN05192546_107119"/>
<keyword evidence="1" id="KW-0175">Coiled coil</keyword>
<dbReference type="PROSITE" id="PS50887">
    <property type="entry name" value="GGDEF"/>
    <property type="match status" value="1"/>
</dbReference>
<feature type="transmembrane region" description="Helical" evidence="2">
    <location>
        <begin position="43"/>
        <end position="60"/>
    </location>
</feature>
<dbReference type="InterPro" id="IPR001633">
    <property type="entry name" value="EAL_dom"/>
</dbReference>
<evidence type="ECO:0000313" key="6">
    <source>
        <dbReference type="Proteomes" id="UP000199230"/>
    </source>
</evidence>
<dbReference type="AlphaFoldDB" id="A0A1H3PVI3"/>
<evidence type="ECO:0000313" key="5">
    <source>
        <dbReference type="EMBL" id="SDZ04973.1"/>
    </source>
</evidence>